<sequence length="400" mass="44461">MIQAVPHLLQGKDVIGLAQTGSGKTGAFALPILQELLDKPQALFALVLSPTRELAIQISEQFEALGSGIGVKCAVLVGGIDMMAQAIALGKRPHIIVGTPGRVVDHLSNTKGFSLKALKHLVLDEADRLLNMDFEQEIDQILKVIPKERRTQLFSATMTNKVQKLQRACLNDPVKVEVDQKYQTVDTLRQQYLFIPAKYKDCYLTYFLSQLAGATFMIFTRTCDNTRKIALMLRNLGFDAIPIHGQMSQPKRLGALTKFKAGERSILVATDVASRGLDIPAVDVVVNYDVPTNSKDYIHRVGRTARAGRSGRSLTLVTQYDVELFQKIEALTGQKMEEYPTEQEAVLIMLERVGEAQRMATMQMREADKGRSNKRGHKGGDNDDNDPDRSAAAKKFKKRY</sequence>
<dbReference type="AlphaFoldDB" id="A0AAW1QGC2"/>
<dbReference type="GO" id="GO:0003723">
    <property type="term" value="F:RNA binding"/>
    <property type="evidence" value="ECO:0007669"/>
    <property type="project" value="UniProtKB-KW"/>
</dbReference>
<keyword evidence="8" id="KW-0539">Nucleus</keyword>
<evidence type="ECO:0000256" key="10">
    <source>
        <dbReference type="ARBA" id="ARBA00047984"/>
    </source>
</evidence>
<evidence type="ECO:0000259" key="14">
    <source>
        <dbReference type="PROSITE" id="PS51194"/>
    </source>
</evidence>
<dbReference type="Pfam" id="PF00270">
    <property type="entry name" value="DEAD"/>
    <property type="match status" value="1"/>
</dbReference>
<keyword evidence="5 11" id="KW-0347">Helicase</keyword>
<dbReference type="FunFam" id="3.40.50.300:FF:000626">
    <property type="entry name" value="probable ATP-dependent RNA helicase DDX47"/>
    <property type="match status" value="1"/>
</dbReference>
<dbReference type="GO" id="GO:0003724">
    <property type="term" value="F:RNA helicase activity"/>
    <property type="evidence" value="ECO:0007669"/>
    <property type="project" value="UniProtKB-EC"/>
</dbReference>
<dbReference type="SUPFAM" id="SSF52540">
    <property type="entry name" value="P-loop containing nucleoside triphosphate hydrolases"/>
    <property type="match status" value="1"/>
</dbReference>
<dbReference type="InterPro" id="IPR014001">
    <property type="entry name" value="Helicase_ATP-bd"/>
</dbReference>
<evidence type="ECO:0000256" key="1">
    <source>
        <dbReference type="ARBA" id="ARBA00004123"/>
    </source>
</evidence>
<comment type="subcellular location">
    <subcellularLocation>
        <location evidence="1">Nucleus</location>
    </subcellularLocation>
</comment>
<dbReference type="InterPro" id="IPR011545">
    <property type="entry name" value="DEAD/DEAH_box_helicase_dom"/>
</dbReference>
<dbReference type="SMART" id="SM00487">
    <property type="entry name" value="DEXDc"/>
    <property type="match status" value="1"/>
</dbReference>
<dbReference type="PANTHER" id="PTHR47959:SF24">
    <property type="entry name" value="ATP-DEPENDENT RNA HELICASE"/>
    <property type="match status" value="1"/>
</dbReference>
<dbReference type="GO" id="GO:0005634">
    <property type="term" value="C:nucleus"/>
    <property type="evidence" value="ECO:0007669"/>
    <property type="project" value="UniProtKB-SubCell"/>
</dbReference>
<name>A0AAW1QGC2_9CHLO</name>
<keyword evidence="3 11" id="KW-0547">Nucleotide-binding</keyword>
<dbReference type="PANTHER" id="PTHR47959">
    <property type="entry name" value="ATP-DEPENDENT RNA HELICASE RHLE-RELATED"/>
    <property type="match status" value="1"/>
</dbReference>
<dbReference type="CDD" id="cd18787">
    <property type="entry name" value="SF2_C_DEAD"/>
    <property type="match status" value="1"/>
</dbReference>
<evidence type="ECO:0000256" key="11">
    <source>
        <dbReference type="RuleBase" id="RU000492"/>
    </source>
</evidence>
<keyword evidence="4 11" id="KW-0378">Hydrolase</keyword>
<evidence type="ECO:0000313" key="15">
    <source>
        <dbReference type="EMBL" id="KAK9820408.1"/>
    </source>
</evidence>
<evidence type="ECO:0000259" key="13">
    <source>
        <dbReference type="PROSITE" id="PS51192"/>
    </source>
</evidence>
<evidence type="ECO:0000256" key="6">
    <source>
        <dbReference type="ARBA" id="ARBA00022840"/>
    </source>
</evidence>
<gene>
    <name evidence="15" type="ORF">WJX72_010016</name>
</gene>
<feature type="region of interest" description="Disordered" evidence="12">
    <location>
        <begin position="362"/>
        <end position="400"/>
    </location>
</feature>
<dbReference type="EMBL" id="JALJOR010000003">
    <property type="protein sequence ID" value="KAK9820408.1"/>
    <property type="molecule type" value="Genomic_DNA"/>
</dbReference>
<dbReference type="InterPro" id="IPR050079">
    <property type="entry name" value="DEAD_box_RNA_helicase"/>
</dbReference>
<evidence type="ECO:0000256" key="9">
    <source>
        <dbReference type="ARBA" id="ARBA00024350"/>
    </source>
</evidence>
<evidence type="ECO:0000256" key="2">
    <source>
        <dbReference type="ARBA" id="ARBA00012552"/>
    </source>
</evidence>
<dbReference type="GO" id="GO:0005829">
    <property type="term" value="C:cytosol"/>
    <property type="evidence" value="ECO:0007669"/>
    <property type="project" value="TreeGrafter"/>
</dbReference>
<dbReference type="Gene3D" id="3.40.50.300">
    <property type="entry name" value="P-loop containing nucleotide triphosphate hydrolases"/>
    <property type="match status" value="2"/>
</dbReference>
<reference evidence="15 16" key="1">
    <citation type="journal article" date="2024" name="Nat. Commun.">
        <title>Phylogenomics reveals the evolutionary origins of lichenization in chlorophyte algae.</title>
        <authorList>
            <person name="Puginier C."/>
            <person name="Libourel C."/>
            <person name="Otte J."/>
            <person name="Skaloud P."/>
            <person name="Haon M."/>
            <person name="Grisel S."/>
            <person name="Petersen M."/>
            <person name="Berrin J.G."/>
            <person name="Delaux P.M."/>
            <person name="Dal Grande F."/>
            <person name="Keller J."/>
        </authorList>
    </citation>
    <scope>NUCLEOTIDE SEQUENCE [LARGE SCALE GENOMIC DNA]</scope>
    <source>
        <strain evidence="15 16">SAG 2043</strain>
    </source>
</reference>
<comment type="similarity">
    <text evidence="9">Belongs to the DEAD box helicase family. DDX47/RRP3 subfamily.</text>
</comment>
<dbReference type="InterPro" id="IPR044765">
    <property type="entry name" value="DDX47/Rrp3_DEADc"/>
</dbReference>
<evidence type="ECO:0000256" key="12">
    <source>
        <dbReference type="SAM" id="MobiDB-lite"/>
    </source>
</evidence>
<evidence type="ECO:0000256" key="8">
    <source>
        <dbReference type="ARBA" id="ARBA00023242"/>
    </source>
</evidence>
<evidence type="ECO:0000313" key="16">
    <source>
        <dbReference type="Proteomes" id="UP001489004"/>
    </source>
</evidence>
<protein>
    <recommendedName>
        <fullName evidence="2">RNA helicase</fullName>
        <ecNumber evidence="2">3.6.4.13</ecNumber>
    </recommendedName>
</protein>
<evidence type="ECO:0000256" key="4">
    <source>
        <dbReference type="ARBA" id="ARBA00022801"/>
    </source>
</evidence>
<dbReference type="PROSITE" id="PS51192">
    <property type="entry name" value="HELICASE_ATP_BIND_1"/>
    <property type="match status" value="1"/>
</dbReference>
<evidence type="ECO:0000256" key="5">
    <source>
        <dbReference type="ARBA" id="ARBA00022806"/>
    </source>
</evidence>
<dbReference type="GO" id="GO:0016787">
    <property type="term" value="F:hydrolase activity"/>
    <property type="evidence" value="ECO:0007669"/>
    <property type="project" value="UniProtKB-KW"/>
</dbReference>
<dbReference type="Proteomes" id="UP001489004">
    <property type="component" value="Unassembled WGS sequence"/>
</dbReference>
<dbReference type="PROSITE" id="PS00039">
    <property type="entry name" value="DEAD_ATP_HELICASE"/>
    <property type="match status" value="1"/>
</dbReference>
<accession>A0AAW1QGC2</accession>
<dbReference type="Pfam" id="PF00271">
    <property type="entry name" value="Helicase_C"/>
    <property type="match status" value="1"/>
</dbReference>
<dbReference type="PROSITE" id="PS51194">
    <property type="entry name" value="HELICASE_CTER"/>
    <property type="match status" value="1"/>
</dbReference>
<dbReference type="EC" id="3.6.4.13" evidence="2"/>
<keyword evidence="6 11" id="KW-0067">ATP-binding</keyword>
<organism evidence="15 16">
    <name type="scientific">[Myrmecia] bisecta</name>
    <dbReference type="NCBI Taxonomy" id="41462"/>
    <lineage>
        <taxon>Eukaryota</taxon>
        <taxon>Viridiplantae</taxon>
        <taxon>Chlorophyta</taxon>
        <taxon>core chlorophytes</taxon>
        <taxon>Trebouxiophyceae</taxon>
        <taxon>Trebouxiales</taxon>
        <taxon>Trebouxiaceae</taxon>
        <taxon>Myrmecia</taxon>
    </lineage>
</organism>
<dbReference type="InterPro" id="IPR027417">
    <property type="entry name" value="P-loop_NTPase"/>
</dbReference>
<comment type="catalytic activity">
    <reaction evidence="10">
        <text>ATP + H2O = ADP + phosphate + H(+)</text>
        <dbReference type="Rhea" id="RHEA:13065"/>
        <dbReference type="ChEBI" id="CHEBI:15377"/>
        <dbReference type="ChEBI" id="CHEBI:15378"/>
        <dbReference type="ChEBI" id="CHEBI:30616"/>
        <dbReference type="ChEBI" id="CHEBI:43474"/>
        <dbReference type="ChEBI" id="CHEBI:456216"/>
        <dbReference type="EC" id="3.6.4.13"/>
    </reaction>
</comment>
<evidence type="ECO:0000256" key="3">
    <source>
        <dbReference type="ARBA" id="ARBA00022741"/>
    </source>
</evidence>
<evidence type="ECO:0000256" key="7">
    <source>
        <dbReference type="ARBA" id="ARBA00022884"/>
    </source>
</evidence>
<dbReference type="InterPro" id="IPR001650">
    <property type="entry name" value="Helicase_C-like"/>
</dbReference>
<feature type="domain" description="Helicase C-terminal" evidence="14">
    <location>
        <begin position="203"/>
        <end position="347"/>
    </location>
</feature>
<dbReference type="GO" id="GO:0005524">
    <property type="term" value="F:ATP binding"/>
    <property type="evidence" value="ECO:0007669"/>
    <property type="project" value="UniProtKB-KW"/>
</dbReference>
<keyword evidence="7" id="KW-0694">RNA-binding</keyword>
<feature type="domain" description="Helicase ATP-binding" evidence="13">
    <location>
        <begin position="5"/>
        <end position="176"/>
    </location>
</feature>
<keyword evidence="16" id="KW-1185">Reference proteome</keyword>
<dbReference type="CDD" id="cd17954">
    <property type="entry name" value="DEADc_DDX47"/>
    <property type="match status" value="1"/>
</dbReference>
<comment type="caution">
    <text evidence="15">The sequence shown here is derived from an EMBL/GenBank/DDBJ whole genome shotgun (WGS) entry which is preliminary data.</text>
</comment>
<proteinExistence type="inferred from homology"/>
<dbReference type="SMART" id="SM00490">
    <property type="entry name" value="HELICc"/>
    <property type="match status" value="1"/>
</dbReference>
<dbReference type="InterPro" id="IPR000629">
    <property type="entry name" value="RNA-helicase_DEAD-box_CS"/>
</dbReference>